<dbReference type="Pfam" id="PF01363">
    <property type="entry name" value="FYVE"/>
    <property type="match status" value="1"/>
</dbReference>
<evidence type="ECO:0000313" key="8">
    <source>
        <dbReference type="Proteomes" id="UP000002640"/>
    </source>
</evidence>
<name>G4ZP71_PHYSP</name>
<evidence type="ECO:0000256" key="3">
    <source>
        <dbReference type="ARBA" id="ARBA00022833"/>
    </source>
</evidence>
<dbReference type="InterPro" id="IPR013083">
    <property type="entry name" value="Znf_RING/FYVE/PHD"/>
</dbReference>
<dbReference type="EMBL" id="JH159155">
    <property type="protein sequence ID" value="EGZ15111.1"/>
    <property type="molecule type" value="Genomic_DNA"/>
</dbReference>
<feature type="compositionally biased region" description="Polar residues" evidence="5">
    <location>
        <begin position="62"/>
        <end position="72"/>
    </location>
</feature>
<dbReference type="InterPro" id="IPR057634">
    <property type="entry name" value="PAH_ZNF598/HEL2"/>
</dbReference>
<protein>
    <recommendedName>
        <fullName evidence="6">FYVE-type domain-containing protein</fullName>
    </recommendedName>
</protein>
<feature type="compositionally biased region" description="Polar residues" evidence="5">
    <location>
        <begin position="245"/>
        <end position="270"/>
    </location>
</feature>
<feature type="region of interest" description="Disordered" evidence="5">
    <location>
        <begin position="62"/>
        <end position="96"/>
    </location>
</feature>
<dbReference type="InParanoid" id="G4ZP71"/>
<dbReference type="InterPro" id="IPR000306">
    <property type="entry name" value="Znf_FYVE"/>
</dbReference>
<keyword evidence="1" id="KW-0479">Metal-binding</keyword>
<dbReference type="Proteomes" id="UP000002640">
    <property type="component" value="Unassembled WGS sequence"/>
</dbReference>
<dbReference type="OMA" id="PCRLCNC"/>
<reference evidence="7 8" key="1">
    <citation type="journal article" date="2006" name="Science">
        <title>Phytophthora genome sequences uncover evolutionary origins and mechanisms of pathogenesis.</title>
        <authorList>
            <person name="Tyler B.M."/>
            <person name="Tripathy S."/>
            <person name="Zhang X."/>
            <person name="Dehal P."/>
            <person name="Jiang R.H."/>
            <person name="Aerts A."/>
            <person name="Arredondo F.D."/>
            <person name="Baxter L."/>
            <person name="Bensasson D."/>
            <person name="Beynon J.L."/>
            <person name="Chapman J."/>
            <person name="Damasceno C.M."/>
            <person name="Dorrance A.E."/>
            <person name="Dou D."/>
            <person name="Dickerman A.W."/>
            <person name="Dubchak I.L."/>
            <person name="Garbelotto M."/>
            <person name="Gijzen M."/>
            <person name="Gordon S.G."/>
            <person name="Govers F."/>
            <person name="Grunwald N.J."/>
            <person name="Huang W."/>
            <person name="Ivors K.L."/>
            <person name="Jones R.W."/>
            <person name="Kamoun S."/>
            <person name="Krampis K."/>
            <person name="Lamour K.H."/>
            <person name="Lee M.K."/>
            <person name="McDonald W.H."/>
            <person name="Medina M."/>
            <person name="Meijer H.J."/>
            <person name="Nordberg E.K."/>
            <person name="Maclean D.J."/>
            <person name="Ospina-Giraldo M.D."/>
            <person name="Morris P.F."/>
            <person name="Phuntumart V."/>
            <person name="Putnam N.H."/>
            <person name="Rash S."/>
            <person name="Rose J.K."/>
            <person name="Sakihama Y."/>
            <person name="Salamov A.A."/>
            <person name="Savidor A."/>
            <person name="Scheuring C.F."/>
            <person name="Smith B.M."/>
            <person name="Sobral B.W."/>
            <person name="Terry A."/>
            <person name="Torto-Alalibo T.A."/>
            <person name="Win J."/>
            <person name="Xu Z."/>
            <person name="Zhang H."/>
            <person name="Grigoriev I.V."/>
            <person name="Rokhsar D.S."/>
            <person name="Boore J.L."/>
        </authorList>
    </citation>
    <scope>NUCLEOTIDE SEQUENCE [LARGE SCALE GENOMIC DNA]</scope>
    <source>
        <strain evidence="7 8">P6497</strain>
    </source>
</reference>
<dbReference type="PROSITE" id="PS50178">
    <property type="entry name" value="ZF_FYVE"/>
    <property type="match status" value="1"/>
</dbReference>
<dbReference type="InterPro" id="IPR011011">
    <property type="entry name" value="Znf_FYVE_PHD"/>
</dbReference>
<dbReference type="InterPro" id="IPR051702">
    <property type="entry name" value="SH3_domain_YSC84-like"/>
</dbReference>
<dbReference type="KEGG" id="psoj:PHYSODRAFT_301780"/>
<dbReference type="Gene3D" id="3.30.40.10">
    <property type="entry name" value="Zinc/RING finger domain, C3HC4 (zinc finger)"/>
    <property type="match status" value="1"/>
</dbReference>
<dbReference type="SUPFAM" id="SSF57903">
    <property type="entry name" value="FYVE/PHD zinc finger"/>
    <property type="match status" value="1"/>
</dbReference>
<evidence type="ECO:0000256" key="2">
    <source>
        <dbReference type="ARBA" id="ARBA00022771"/>
    </source>
</evidence>
<evidence type="ECO:0000256" key="4">
    <source>
        <dbReference type="PROSITE-ProRule" id="PRU00091"/>
    </source>
</evidence>
<gene>
    <name evidence="7" type="ORF">PHYSODRAFT_301780</name>
</gene>
<evidence type="ECO:0000259" key="6">
    <source>
        <dbReference type="PROSITE" id="PS50178"/>
    </source>
</evidence>
<organism evidence="7 8">
    <name type="scientific">Phytophthora sojae (strain P6497)</name>
    <name type="common">Soybean stem and root rot agent</name>
    <name type="synonym">Phytophthora megasperma f. sp. glycines</name>
    <dbReference type="NCBI Taxonomy" id="1094619"/>
    <lineage>
        <taxon>Eukaryota</taxon>
        <taxon>Sar</taxon>
        <taxon>Stramenopiles</taxon>
        <taxon>Oomycota</taxon>
        <taxon>Peronosporomycetes</taxon>
        <taxon>Peronosporales</taxon>
        <taxon>Peronosporaceae</taxon>
        <taxon>Phytophthora</taxon>
    </lineage>
</organism>
<keyword evidence="3" id="KW-0862">Zinc</keyword>
<proteinExistence type="predicted"/>
<evidence type="ECO:0000256" key="5">
    <source>
        <dbReference type="SAM" id="MobiDB-lite"/>
    </source>
</evidence>
<dbReference type="RefSeq" id="XP_009528860.1">
    <property type="nucleotide sequence ID" value="XM_009530565.1"/>
</dbReference>
<keyword evidence="8" id="KW-1185">Reference proteome</keyword>
<dbReference type="GO" id="GO:0008270">
    <property type="term" value="F:zinc ion binding"/>
    <property type="evidence" value="ECO:0007669"/>
    <property type="project" value="UniProtKB-KW"/>
</dbReference>
<feature type="region of interest" description="Disordered" evidence="5">
    <location>
        <begin position="110"/>
        <end position="129"/>
    </location>
</feature>
<keyword evidence="2 4" id="KW-0863">Zinc-finger</keyword>
<evidence type="ECO:0000256" key="1">
    <source>
        <dbReference type="ARBA" id="ARBA00022723"/>
    </source>
</evidence>
<dbReference type="AlphaFoldDB" id="G4ZP71"/>
<dbReference type="SMR" id="G4ZP71"/>
<dbReference type="CDD" id="cd00065">
    <property type="entry name" value="FYVE_like_SF"/>
    <property type="match status" value="1"/>
</dbReference>
<feature type="region of interest" description="Disordered" evidence="5">
    <location>
        <begin position="235"/>
        <end position="270"/>
    </location>
</feature>
<dbReference type="CDD" id="cd11526">
    <property type="entry name" value="SYLF_FYVE"/>
    <property type="match status" value="1"/>
</dbReference>
<dbReference type="SMART" id="SM00064">
    <property type="entry name" value="FYVE"/>
    <property type="match status" value="1"/>
</dbReference>
<dbReference type="GeneID" id="20642068"/>
<dbReference type="InterPro" id="IPR007461">
    <property type="entry name" value="Ysc84_actin-binding"/>
</dbReference>
<dbReference type="PANTHER" id="PTHR15629:SF2">
    <property type="entry name" value="SH3 DOMAIN-CONTAINING YSC84-LIKE PROTEIN 1"/>
    <property type="match status" value="1"/>
</dbReference>
<dbReference type="PANTHER" id="PTHR15629">
    <property type="entry name" value="SH3YL1 PROTEIN"/>
    <property type="match status" value="1"/>
</dbReference>
<sequence>MAKFCAECGAKSTGGKFCSECGTRYTDDDGAASASAAPSASFVAPAAYQGAATAVASAFRSENSPYGGNSYQHDPRGSFNSQPPPPPPVAQYAQQAQPYVRKSVPSAFRNSFNRSSSNSSSSANSPPAAIPVAAVSDPVPPAATGAEAQQYYDKCVTTIRASKGGNNERGVKEFKQNCRRYGLREMDVQSFYASLVAELGAEGTRSFVPTLARLVPDDDRRKELVDYNAQQRAAAFGGSGGRPSAFSNRNSSMADSFRSDSTMSANNGAQSKGILNNRYADHPNCDVCNVRFDVTKRRHQCRMCGLFICSSCSPVRLLVPPGKQIDGAKNYDPSVPQRVCIQCAPELHPLQDELVATYAQSQTDNIHEARGRFHVPFSSSLNKECCNAADIIGNFFRNDWGASADRSIPVAFLQKAHGLAVMTVLKAGFLVSGKIGTGLVVAKLPDGSWSAPSAIGTFGLSGGFELGGELVEVMIILGSEGAVKVFHKPQVNLGAGLDVAVGPYGRSAQAAAAASTSGLNANYSYSQSKGLFAGISLQGAILAARSDLNRKFYGRDLQPSELLSGFVEQPAAARPLYEAIDNAMRGIEDHKEEQQRRSSVMGACRLCNCPMFQAHTTQIWNKKCKTCNHAH</sequence>
<feature type="domain" description="FYVE-type" evidence="6">
    <location>
        <begin position="279"/>
        <end position="348"/>
    </location>
</feature>
<dbReference type="InterPro" id="IPR017455">
    <property type="entry name" value="Znf_FYVE-rel"/>
</dbReference>
<dbReference type="Pfam" id="PF23202">
    <property type="entry name" value="PAH_ZNF598"/>
    <property type="match status" value="1"/>
</dbReference>
<dbReference type="GO" id="GO:0035091">
    <property type="term" value="F:phosphatidylinositol binding"/>
    <property type="evidence" value="ECO:0007669"/>
    <property type="project" value="TreeGrafter"/>
</dbReference>
<accession>G4ZP71</accession>
<evidence type="ECO:0000313" key="7">
    <source>
        <dbReference type="EMBL" id="EGZ15111.1"/>
    </source>
</evidence>
<dbReference type="Pfam" id="PF04366">
    <property type="entry name" value="Ysc84"/>
    <property type="match status" value="1"/>
</dbReference>